<protein>
    <submittedName>
        <fullName evidence="1">Uncharacterized protein</fullName>
    </submittedName>
</protein>
<keyword evidence="2" id="KW-1185">Reference proteome</keyword>
<dbReference type="Proteomes" id="UP000265520">
    <property type="component" value="Unassembled WGS sequence"/>
</dbReference>
<dbReference type="EMBL" id="LXQA010563546">
    <property type="protein sequence ID" value="MCI59436.1"/>
    <property type="molecule type" value="Genomic_DNA"/>
</dbReference>
<proteinExistence type="predicted"/>
<name>A0A392TH50_9FABA</name>
<feature type="non-terminal residue" evidence="1">
    <location>
        <position position="49"/>
    </location>
</feature>
<reference evidence="1 2" key="1">
    <citation type="journal article" date="2018" name="Front. Plant Sci.">
        <title>Red Clover (Trifolium pratense) and Zigzag Clover (T. medium) - A Picture of Genomic Similarities and Differences.</title>
        <authorList>
            <person name="Dluhosova J."/>
            <person name="Istvanek J."/>
            <person name="Nedelnik J."/>
            <person name="Repkova J."/>
        </authorList>
    </citation>
    <scope>NUCLEOTIDE SEQUENCE [LARGE SCALE GENOMIC DNA]</scope>
    <source>
        <strain evidence="2">cv. 10/8</strain>
        <tissue evidence="1">Leaf</tissue>
    </source>
</reference>
<evidence type="ECO:0000313" key="2">
    <source>
        <dbReference type="Proteomes" id="UP000265520"/>
    </source>
</evidence>
<comment type="caution">
    <text evidence="1">The sequence shown here is derived from an EMBL/GenBank/DDBJ whole genome shotgun (WGS) entry which is preliminary data.</text>
</comment>
<evidence type="ECO:0000313" key="1">
    <source>
        <dbReference type="EMBL" id="MCI59436.1"/>
    </source>
</evidence>
<organism evidence="1 2">
    <name type="scientific">Trifolium medium</name>
    <dbReference type="NCBI Taxonomy" id="97028"/>
    <lineage>
        <taxon>Eukaryota</taxon>
        <taxon>Viridiplantae</taxon>
        <taxon>Streptophyta</taxon>
        <taxon>Embryophyta</taxon>
        <taxon>Tracheophyta</taxon>
        <taxon>Spermatophyta</taxon>
        <taxon>Magnoliopsida</taxon>
        <taxon>eudicotyledons</taxon>
        <taxon>Gunneridae</taxon>
        <taxon>Pentapetalae</taxon>
        <taxon>rosids</taxon>
        <taxon>fabids</taxon>
        <taxon>Fabales</taxon>
        <taxon>Fabaceae</taxon>
        <taxon>Papilionoideae</taxon>
        <taxon>50 kb inversion clade</taxon>
        <taxon>NPAAA clade</taxon>
        <taxon>Hologalegina</taxon>
        <taxon>IRL clade</taxon>
        <taxon>Trifolieae</taxon>
        <taxon>Trifolium</taxon>
    </lineage>
</organism>
<sequence length="49" mass="5410">MLGASPGELLFDPEIERIATANRKAVRQAKQAARLATLEQPSQEEEEDT</sequence>
<accession>A0A392TH50</accession>
<dbReference type="AlphaFoldDB" id="A0A392TH50"/>